<dbReference type="PRINTS" id="PR00598">
    <property type="entry name" value="HTHMARR"/>
</dbReference>
<accession>A0ABT7E848</accession>
<dbReference type="InterPro" id="IPR000835">
    <property type="entry name" value="HTH_MarR-typ"/>
</dbReference>
<dbReference type="SUPFAM" id="SSF46785">
    <property type="entry name" value="Winged helix' DNA-binding domain"/>
    <property type="match status" value="1"/>
</dbReference>
<keyword evidence="6" id="KW-1185">Reference proteome</keyword>
<dbReference type="PROSITE" id="PS50995">
    <property type="entry name" value="HTH_MARR_2"/>
    <property type="match status" value="1"/>
</dbReference>
<dbReference type="Pfam" id="PF01047">
    <property type="entry name" value="MarR"/>
    <property type="match status" value="1"/>
</dbReference>
<dbReference type="PANTHER" id="PTHR42756:SF1">
    <property type="entry name" value="TRANSCRIPTIONAL REPRESSOR OF EMRAB OPERON"/>
    <property type="match status" value="1"/>
</dbReference>
<dbReference type="Gene3D" id="1.10.10.10">
    <property type="entry name" value="Winged helix-like DNA-binding domain superfamily/Winged helix DNA-binding domain"/>
    <property type="match status" value="1"/>
</dbReference>
<dbReference type="PANTHER" id="PTHR42756">
    <property type="entry name" value="TRANSCRIPTIONAL REGULATOR, MARR"/>
    <property type="match status" value="1"/>
</dbReference>
<evidence type="ECO:0000259" key="4">
    <source>
        <dbReference type="PROSITE" id="PS50995"/>
    </source>
</evidence>
<evidence type="ECO:0000256" key="1">
    <source>
        <dbReference type="ARBA" id="ARBA00023015"/>
    </source>
</evidence>
<sequence>MFNLEDCVCFISNKCNKEIIEAFNNSLLPYNITRPQWIAIYYIQKNESITQKQLSNLIDSKESTIVRLIDRMEKENLVERKKDPNDRRITMLCLTSKGKSTYNEILPISINFSKNIIKDIDENDLIIFKNVFNKILKNSKTL</sequence>
<proteinExistence type="predicted"/>
<evidence type="ECO:0000313" key="5">
    <source>
        <dbReference type="EMBL" id="MDK2563105.1"/>
    </source>
</evidence>
<dbReference type="Proteomes" id="UP001301012">
    <property type="component" value="Unassembled WGS sequence"/>
</dbReference>
<dbReference type="InterPro" id="IPR036390">
    <property type="entry name" value="WH_DNA-bd_sf"/>
</dbReference>
<keyword evidence="2" id="KW-0238">DNA-binding</keyword>
<name>A0ABT7E848_9FIRM</name>
<protein>
    <submittedName>
        <fullName evidence="5">MarR family transcriptional regulator</fullName>
    </submittedName>
</protein>
<dbReference type="InterPro" id="IPR036388">
    <property type="entry name" value="WH-like_DNA-bd_sf"/>
</dbReference>
<dbReference type="RefSeq" id="WP_284132070.1">
    <property type="nucleotide sequence ID" value="NZ_JASKYM010000002.1"/>
</dbReference>
<organism evidence="5 6">
    <name type="scientific">Romboutsia sedimentorum</name>
    <dbReference type="NCBI Taxonomy" id="1368474"/>
    <lineage>
        <taxon>Bacteria</taxon>
        <taxon>Bacillati</taxon>
        <taxon>Bacillota</taxon>
        <taxon>Clostridia</taxon>
        <taxon>Peptostreptococcales</taxon>
        <taxon>Peptostreptococcaceae</taxon>
        <taxon>Romboutsia</taxon>
    </lineage>
</organism>
<dbReference type="SMART" id="SM00347">
    <property type="entry name" value="HTH_MARR"/>
    <property type="match status" value="1"/>
</dbReference>
<keyword evidence="3" id="KW-0804">Transcription</keyword>
<gene>
    <name evidence="5" type="ORF">QOZ84_06065</name>
</gene>
<dbReference type="EMBL" id="JASKYM010000002">
    <property type="protein sequence ID" value="MDK2563105.1"/>
    <property type="molecule type" value="Genomic_DNA"/>
</dbReference>
<evidence type="ECO:0000313" key="6">
    <source>
        <dbReference type="Proteomes" id="UP001301012"/>
    </source>
</evidence>
<reference evidence="5 6" key="1">
    <citation type="submission" date="2023-05" db="EMBL/GenBank/DDBJ databases">
        <title>Rombocin, a short stable natural nisin variant, displays selective antimicrobial activity against Listeria monocytogenes and employs dual mode of action to kill target bacterial strains.</title>
        <authorList>
            <person name="Wambui J."/>
            <person name="Stephan R."/>
            <person name="Kuipers O.P."/>
        </authorList>
    </citation>
    <scope>NUCLEOTIDE SEQUENCE [LARGE SCALE GENOMIC DNA]</scope>
    <source>
        <strain evidence="5 6">RC002</strain>
    </source>
</reference>
<comment type="caution">
    <text evidence="5">The sequence shown here is derived from an EMBL/GenBank/DDBJ whole genome shotgun (WGS) entry which is preliminary data.</text>
</comment>
<evidence type="ECO:0000256" key="2">
    <source>
        <dbReference type="ARBA" id="ARBA00023125"/>
    </source>
</evidence>
<evidence type="ECO:0000256" key="3">
    <source>
        <dbReference type="ARBA" id="ARBA00023163"/>
    </source>
</evidence>
<keyword evidence="1" id="KW-0805">Transcription regulation</keyword>
<feature type="domain" description="HTH marR-type" evidence="4">
    <location>
        <begin position="1"/>
        <end position="137"/>
    </location>
</feature>